<dbReference type="Proteomes" id="UP000232533">
    <property type="component" value="Unassembled WGS sequence"/>
</dbReference>
<reference evidence="2 4" key="1">
    <citation type="submission" date="2015-10" db="EMBL/GenBank/DDBJ databases">
        <title>Draft genome sequence of Salegentibacter salinarum KCTC 12975.</title>
        <authorList>
            <person name="Lin W."/>
            <person name="Zheng Q."/>
        </authorList>
    </citation>
    <scope>NUCLEOTIDE SEQUENCE [LARGE SCALE GENOMIC DNA]</scope>
    <source>
        <strain evidence="2 4">KCTC 12974</strain>
    </source>
</reference>
<organism evidence="2 4">
    <name type="scientific">Salegentibacter salarius</name>
    <dbReference type="NCBI Taxonomy" id="435906"/>
    <lineage>
        <taxon>Bacteria</taxon>
        <taxon>Pseudomonadati</taxon>
        <taxon>Bacteroidota</taxon>
        <taxon>Flavobacteriia</taxon>
        <taxon>Flavobacteriales</taxon>
        <taxon>Flavobacteriaceae</taxon>
        <taxon>Salegentibacter</taxon>
    </lineage>
</organism>
<evidence type="ECO:0000313" key="1">
    <source>
        <dbReference type="EMBL" id="OEY72817.1"/>
    </source>
</evidence>
<gene>
    <name evidence="2" type="ORF">APR40_11255</name>
    <name evidence="1" type="ORF">BHS39_11275</name>
</gene>
<accession>A0A2N0TWZ8</accession>
<keyword evidence="3" id="KW-1185">Reference proteome</keyword>
<evidence type="ECO:0000313" key="4">
    <source>
        <dbReference type="Proteomes" id="UP000232533"/>
    </source>
</evidence>
<dbReference type="AlphaFoldDB" id="A0A2N0TWZ8"/>
<proteinExistence type="predicted"/>
<evidence type="ECO:0000313" key="2">
    <source>
        <dbReference type="EMBL" id="PKD19277.1"/>
    </source>
</evidence>
<dbReference type="RefSeq" id="WP_070053944.1">
    <property type="nucleotide sequence ID" value="NZ_FVZF01000020.1"/>
</dbReference>
<name>A0A2N0TWZ8_9FLAO</name>
<protein>
    <submittedName>
        <fullName evidence="2">Uncharacterized protein</fullName>
    </submittedName>
</protein>
<dbReference type="EMBL" id="MJBR01000013">
    <property type="protein sequence ID" value="OEY72817.1"/>
    <property type="molecule type" value="Genomic_DNA"/>
</dbReference>
<dbReference type="OrthoDB" id="1444155at2"/>
<dbReference type="EMBL" id="LKTR01000016">
    <property type="protein sequence ID" value="PKD19277.1"/>
    <property type="molecule type" value="Genomic_DNA"/>
</dbReference>
<evidence type="ECO:0000313" key="3">
    <source>
        <dbReference type="Proteomes" id="UP000176009"/>
    </source>
</evidence>
<reference evidence="1 3" key="2">
    <citation type="submission" date="2016-09" db="EMBL/GenBank/DDBJ databases">
        <title>Genome Sequence of Salegentibacter salarius,Isolated from a Marine Solar Saltern of the Yellow Sea in South Korea.</title>
        <authorList>
            <person name="Zheng Q."/>
            <person name="Liu Y."/>
        </authorList>
    </citation>
    <scope>NUCLEOTIDE SEQUENCE [LARGE SCALE GENOMIC DNA]</scope>
    <source>
        <strain evidence="1 3">KCTC 12974</strain>
    </source>
</reference>
<comment type="caution">
    <text evidence="2">The sequence shown here is derived from an EMBL/GenBank/DDBJ whole genome shotgun (WGS) entry which is preliminary data.</text>
</comment>
<sequence length="86" mass="9801">MSTIIIGNIHENIKCESFKDPETGRIRVRPLKGQGLPTNLLIECSSKERMAHLEGTKFITENVKVCKKTDGRVYLRAKDQKITKIM</sequence>
<dbReference type="Proteomes" id="UP000176009">
    <property type="component" value="Unassembled WGS sequence"/>
</dbReference>